<reference evidence="3" key="1">
    <citation type="submission" date="2018-05" db="EMBL/GenBank/DDBJ databases">
        <authorList>
            <person name="Lanie J.A."/>
            <person name="Ng W.-L."/>
            <person name="Kazmierczak K.M."/>
            <person name="Andrzejewski T.M."/>
            <person name="Davidsen T.M."/>
            <person name="Wayne K.J."/>
            <person name="Tettelin H."/>
            <person name="Glass J.I."/>
            <person name="Rusch D."/>
            <person name="Podicherti R."/>
            <person name="Tsui H.-C.T."/>
            <person name="Winkler M.E."/>
        </authorList>
    </citation>
    <scope>NUCLEOTIDE SEQUENCE</scope>
</reference>
<evidence type="ECO:0000313" key="3">
    <source>
        <dbReference type="EMBL" id="SVE25555.1"/>
    </source>
</evidence>
<dbReference type="InterPro" id="IPR014030">
    <property type="entry name" value="Ketoacyl_synth_N"/>
</dbReference>
<protein>
    <recommendedName>
        <fullName evidence="2">Ketosynthase family 3 (KS3) domain-containing protein</fullName>
    </recommendedName>
</protein>
<dbReference type="FunFam" id="3.40.47.10:FF:000018">
    <property type="entry name" value="3-oxoacyl-[acyl-carrier-protein] synthase 2"/>
    <property type="match status" value="1"/>
</dbReference>
<dbReference type="Gene3D" id="3.40.47.10">
    <property type="match status" value="1"/>
</dbReference>
<gene>
    <name evidence="3" type="ORF">METZ01_LOCUS478409</name>
</gene>
<dbReference type="InterPro" id="IPR016039">
    <property type="entry name" value="Thiolase-like"/>
</dbReference>
<dbReference type="InterPro" id="IPR000794">
    <property type="entry name" value="Beta-ketoacyl_synthase"/>
</dbReference>
<name>A0A383C1V2_9ZZZZ</name>
<dbReference type="AlphaFoldDB" id="A0A383C1V2"/>
<dbReference type="PANTHER" id="PTHR11712:SF336">
    <property type="entry name" value="3-OXOACYL-[ACYL-CARRIER-PROTEIN] SYNTHASE, MITOCHONDRIAL"/>
    <property type="match status" value="1"/>
</dbReference>
<feature type="non-terminal residue" evidence="3">
    <location>
        <position position="233"/>
    </location>
</feature>
<keyword evidence="1" id="KW-0808">Transferase</keyword>
<dbReference type="GO" id="GO:0006633">
    <property type="term" value="P:fatty acid biosynthetic process"/>
    <property type="evidence" value="ECO:0007669"/>
    <property type="project" value="TreeGrafter"/>
</dbReference>
<sequence length="233" mass="24160">MVERVFVTGVGSISPVGLSIDETWSNIKKGVSGVDTISSFDPEGYETTFAAEATNFEPEAYIDRKQARRMDRFVQLAAAASLEAFENSGITINSGNADRMSVMVASGIGGIITLSEQIGVLNGRGPSRVSPFLVPMMLPDMASGQVSMLLGAKGANYCTVSACASGADSIGMAFEAIRRGDVDAAVTGGAEAAICPVGVAGFNACQALSKRNDDPKAASRPFDATRDGFVLGE</sequence>
<proteinExistence type="predicted"/>
<dbReference type="EMBL" id="UINC01204705">
    <property type="protein sequence ID" value="SVE25555.1"/>
    <property type="molecule type" value="Genomic_DNA"/>
</dbReference>
<dbReference type="GO" id="GO:0004315">
    <property type="term" value="F:3-oxoacyl-[acyl-carrier-protein] synthase activity"/>
    <property type="evidence" value="ECO:0007669"/>
    <property type="project" value="TreeGrafter"/>
</dbReference>
<dbReference type="SUPFAM" id="SSF53901">
    <property type="entry name" value="Thiolase-like"/>
    <property type="match status" value="1"/>
</dbReference>
<evidence type="ECO:0000259" key="2">
    <source>
        <dbReference type="PROSITE" id="PS52004"/>
    </source>
</evidence>
<dbReference type="Pfam" id="PF00109">
    <property type="entry name" value="ketoacyl-synt"/>
    <property type="match status" value="1"/>
</dbReference>
<dbReference type="CDD" id="cd00834">
    <property type="entry name" value="KAS_I_II"/>
    <property type="match status" value="1"/>
</dbReference>
<accession>A0A383C1V2</accession>
<feature type="domain" description="Ketosynthase family 3 (KS3)" evidence="2">
    <location>
        <begin position="2"/>
        <end position="233"/>
    </location>
</feature>
<evidence type="ECO:0000256" key="1">
    <source>
        <dbReference type="ARBA" id="ARBA00022679"/>
    </source>
</evidence>
<dbReference type="InterPro" id="IPR020841">
    <property type="entry name" value="PKS_Beta-ketoAc_synthase_dom"/>
</dbReference>
<dbReference type="PROSITE" id="PS52004">
    <property type="entry name" value="KS3_2"/>
    <property type="match status" value="1"/>
</dbReference>
<organism evidence="3">
    <name type="scientific">marine metagenome</name>
    <dbReference type="NCBI Taxonomy" id="408172"/>
    <lineage>
        <taxon>unclassified sequences</taxon>
        <taxon>metagenomes</taxon>
        <taxon>ecological metagenomes</taxon>
    </lineage>
</organism>
<dbReference type="GO" id="GO:0005829">
    <property type="term" value="C:cytosol"/>
    <property type="evidence" value="ECO:0007669"/>
    <property type="project" value="TreeGrafter"/>
</dbReference>
<dbReference type="PANTHER" id="PTHR11712">
    <property type="entry name" value="POLYKETIDE SYNTHASE-RELATED"/>
    <property type="match status" value="1"/>
</dbReference>